<dbReference type="Pfam" id="PF10409">
    <property type="entry name" value="PTEN_C2"/>
    <property type="match status" value="1"/>
</dbReference>
<gene>
    <name evidence="3" type="ORF">LAZ67_13002829</name>
</gene>
<dbReference type="InterPro" id="IPR029023">
    <property type="entry name" value="Tensin_phosphatase"/>
</dbReference>
<dbReference type="SUPFAM" id="SSF49562">
    <property type="entry name" value="C2 domain (Calcium/lipid-binding domain, CaLB)"/>
    <property type="match status" value="1"/>
</dbReference>
<name>A0ABY6L5Q1_9ARAC</name>
<proteinExistence type="predicted"/>
<keyword evidence="4" id="KW-1185">Reference proteome</keyword>
<dbReference type="InterPro" id="IPR029021">
    <property type="entry name" value="Prot-tyrosine_phosphatase-like"/>
</dbReference>
<evidence type="ECO:0000259" key="2">
    <source>
        <dbReference type="PROSITE" id="PS51182"/>
    </source>
</evidence>
<dbReference type="PANTHER" id="PTHR45734:SF10">
    <property type="entry name" value="BLISTERY, ISOFORM A"/>
    <property type="match status" value="1"/>
</dbReference>
<accession>A0ABY6L5Q1</accession>
<dbReference type="EMBL" id="CP092875">
    <property type="protein sequence ID" value="UYV76144.1"/>
    <property type="molecule type" value="Genomic_DNA"/>
</dbReference>
<feature type="domain" description="C2 tensin-type" evidence="2">
    <location>
        <begin position="147"/>
        <end position="270"/>
    </location>
</feature>
<organism evidence="3 4">
    <name type="scientific">Cordylochernes scorpioides</name>
    <dbReference type="NCBI Taxonomy" id="51811"/>
    <lineage>
        <taxon>Eukaryota</taxon>
        <taxon>Metazoa</taxon>
        <taxon>Ecdysozoa</taxon>
        <taxon>Arthropoda</taxon>
        <taxon>Chelicerata</taxon>
        <taxon>Arachnida</taxon>
        <taxon>Pseudoscorpiones</taxon>
        <taxon>Cheliferoidea</taxon>
        <taxon>Chernetidae</taxon>
        <taxon>Cordylochernes</taxon>
    </lineage>
</organism>
<dbReference type="InterPro" id="IPR035892">
    <property type="entry name" value="C2_domain_sf"/>
</dbReference>
<dbReference type="PROSITE" id="PS51182">
    <property type="entry name" value="C2_TENSIN"/>
    <property type="match status" value="1"/>
</dbReference>
<dbReference type="Gene3D" id="3.90.190.10">
    <property type="entry name" value="Protein tyrosine phosphatase superfamily"/>
    <property type="match status" value="1"/>
</dbReference>
<evidence type="ECO:0000313" key="4">
    <source>
        <dbReference type="Proteomes" id="UP001235939"/>
    </source>
</evidence>
<dbReference type="Proteomes" id="UP001235939">
    <property type="component" value="Chromosome 13"/>
</dbReference>
<dbReference type="SMART" id="SM01326">
    <property type="entry name" value="PTEN_C2"/>
    <property type="match status" value="1"/>
</dbReference>
<dbReference type="PROSITE" id="PS51181">
    <property type="entry name" value="PPASE_TENSIN"/>
    <property type="match status" value="1"/>
</dbReference>
<reference evidence="3 4" key="1">
    <citation type="submission" date="2022-01" db="EMBL/GenBank/DDBJ databases">
        <title>A chromosomal length assembly of Cordylochernes scorpioides.</title>
        <authorList>
            <person name="Zeh D."/>
            <person name="Zeh J."/>
        </authorList>
    </citation>
    <scope>NUCLEOTIDE SEQUENCE [LARGE SCALE GENOMIC DNA]</scope>
    <source>
        <strain evidence="3">IN4F17</strain>
        <tissue evidence="3">Whole Body</tissue>
    </source>
</reference>
<evidence type="ECO:0000313" key="3">
    <source>
        <dbReference type="EMBL" id="UYV76144.1"/>
    </source>
</evidence>
<dbReference type="InterPro" id="IPR051484">
    <property type="entry name" value="Tensin_PTEN_phosphatase"/>
</dbReference>
<dbReference type="InterPro" id="IPR014020">
    <property type="entry name" value="Tensin_C2-dom"/>
</dbReference>
<dbReference type="PANTHER" id="PTHR45734">
    <property type="entry name" value="TENSIN"/>
    <property type="match status" value="1"/>
</dbReference>
<dbReference type="Gene3D" id="2.60.40.1110">
    <property type="match status" value="1"/>
</dbReference>
<protein>
    <submittedName>
        <fullName evidence="3">TNS1</fullName>
    </submittedName>
</protein>
<evidence type="ECO:0000259" key="1">
    <source>
        <dbReference type="PROSITE" id="PS51181"/>
    </source>
</evidence>
<feature type="domain" description="Phosphatase tensin-type" evidence="1">
    <location>
        <begin position="1"/>
        <end position="142"/>
    </location>
</feature>
<dbReference type="SUPFAM" id="SSF52799">
    <property type="entry name" value="(Phosphotyrosine protein) phosphatases II"/>
    <property type="match status" value="1"/>
</dbReference>
<sequence>MLGNRSVDVLRIIHTILTMLLQVFNVSERRSALRKLNPQVLELGWPSGLAPPLERLCALCKAADCWLQADPRHIVVIHAKGDKGRVGVVLAAYMHYSSICASADQALDRFAMRRVYEDKLAPALKPSQKRYVHYFSGLLSGAIKMNNNTLYLHQVVVHRIPGTDSKGGCRPFLKIYTGMQPVYTTGVYLANSRTQRVTVGLNPSVALRGDVLVICYHKSPEGRTLLFRLQFHTCTVDGGRCLTFRREDLDLPTDSSFDKDGKVELQFSYNPEDCRGSHHDVMVPVENAEDSSLVRWDSFETFNIAGEDEDDDEMTDLPHLFKFFKVLNQ</sequence>